<feature type="transmembrane region" description="Helical" evidence="8">
    <location>
        <begin position="309"/>
        <end position="327"/>
    </location>
</feature>
<evidence type="ECO:0000256" key="7">
    <source>
        <dbReference type="ARBA" id="ARBA00023136"/>
    </source>
</evidence>
<feature type="transmembrane region" description="Helical" evidence="8">
    <location>
        <begin position="333"/>
        <end position="351"/>
    </location>
</feature>
<feature type="transmembrane region" description="Helical" evidence="8">
    <location>
        <begin position="117"/>
        <end position="136"/>
    </location>
</feature>
<dbReference type="InterPro" id="IPR038731">
    <property type="entry name" value="RgtA/B/C-like"/>
</dbReference>
<organism evidence="10 11">
    <name type="scientific">Candidatus Scalindua rubra</name>
    <dbReference type="NCBI Taxonomy" id="1872076"/>
    <lineage>
        <taxon>Bacteria</taxon>
        <taxon>Pseudomonadati</taxon>
        <taxon>Planctomycetota</taxon>
        <taxon>Candidatus Brocadiia</taxon>
        <taxon>Candidatus Brocadiales</taxon>
        <taxon>Candidatus Scalinduaceae</taxon>
        <taxon>Candidatus Scalindua</taxon>
    </lineage>
</organism>
<keyword evidence="2" id="KW-1003">Cell membrane</keyword>
<evidence type="ECO:0000256" key="2">
    <source>
        <dbReference type="ARBA" id="ARBA00022475"/>
    </source>
</evidence>
<sequence>MKTIALESDKKTDFLNDRYIWILLIISLSVRIYLSFFTYVIKNDSIAFMQNARYFASGDFLSGLRHDYHPLYSFIMAVLYKVIPNMELSGTIVSVFFGTLTVIVFYLIGKNVFDQKVSFVSSIILAFHPYAVRFSADIISESTYFFFFISAFGLGFFAIINRKLFLFALTGICTAFAYLTRPEGIGILFIVAGWYLFKDIVKIKLIWKEKLVSILILIVSFLVFSMPYLVYIKKDTGHWDLTKKKEVTDLAGIRKVIDTLKNDRLVKEYSNKTKKSDRDIVKQTTAGKSDFKIHLNGILHVIKKYISTFHPFLFIFFIIGVINWTGISKKRFFGFYVASIILFYLIILYRLNLTYLTHGDNIYQYPSRRHLMPLVIPAIFCVGIGMHTTGTWMHEKFQSNSLIVVFKEFLRSAWTIQLIVLMVVVSVILPKTLKPQRVDKSGIKIVGQWIKENSHKSFPAILSASARNAYYAGGKHVQMESINGALAFGRANKADYIFISHSEYEAIEEELQQAVRNKKIILVYKYIDKNSLNGHNVFLYKVIY</sequence>
<dbReference type="PANTHER" id="PTHR33908">
    <property type="entry name" value="MANNOSYLTRANSFERASE YKCB-RELATED"/>
    <property type="match status" value="1"/>
</dbReference>
<dbReference type="PANTHER" id="PTHR33908:SF11">
    <property type="entry name" value="MEMBRANE PROTEIN"/>
    <property type="match status" value="1"/>
</dbReference>
<feature type="transmembrane region" description="Helical" evidence="8">
    <location>
        <begin position="20"/>
        <end position="41"/>
    </location>
</feature>
<dbReference type="GO" id="GO:0009103">
    <property type="term" value="P:lipopolysaccharide biosynthetic process"/>
    <property type="evidence" value="ECO:0007669"/>
    <property type="project" value="UniProtKB-ARBA"/>
</dbReference>
<proteinExistence type="predicted"/>
<keyword evidence="5 8" id="KW-0812">Transmembrane</keyword>
<feature type="transmembrane region" description="Helical" evidence="8">
    <location>
        <begin position="371"/>
        <end position="393"/>
    </location>
</feature>
<feature type="transmembrane region" description="Helical" evidence="8">
    <location>
        <begin position="167"/>
        <end position="196"/>
    </location>
</feature>
<keyword evidence="7 8" id="KW-0472">Membrane</keyword>
<name>A0A1E3X5N0_9BACT</name>
<dbReference type="GO" id="GO:0005886">
    <property type="term" value="C:plasma membrane"/>
    <property type="evidence" value="ECO:0007669"/>
    <property type="project" value="UniProtKB-SubCell"/>
</dbReference>
<evidence type="ECO:0000259" key="9">
    <source>
        <dbReference type="Pfam" id="PF13231"/>
    </source>
</evidence>
<evidence type="ECO:0000256" key="8">
    <source>
        <dbReference type="SAM" id="Phobius"/>
    </source>
</evidence>
<feature type="transmembrane region" description="Helical" evidence="8">
    <location>
        <begin position="211"/>
        <end position="231"/>
    </location>
</feature>
<feature type="domain" description="Glycosyltransferase RgtA/B/C/D-like" evidence="9">
    <location>
        <begin position="70"/>
        <end position="225"/>
    </location>
</feature>
<evidence type="ECO:0000256" key="5">
    <source>
        <dbReference type="ARBA" id="ARBA00022692"/>
    </source>
</evidence>
<evidence type="ECO:0000313" key="11">
    <source>
        <dbReference type="Proteomes" id="UP000094056"/>
    </source>
</evidence>
<reference evidence="10 11" key="1">
    <citation type="submission" date="2016-07" db="EMBL/GenBank/DDBJ databases">
        <title>Draft genome of Scalindua rubra, obtained from a brine-seawater interface in the Red Sea, sheds light on salt adaptation in anammox bacteria.</title>
        <authorList>
            <person name="Speth D.R."/>
            <person name="Lagkouvardos I."/>
            <person name="Wang Y."/>
            <person name="Qian P.-Y."/>
            <person name="Dutilh B.E."/>
            <person name="Jetten M.S."/>
        </authorList>
    </citation>
    <scope>NUCLEOTIDE SEQUENCE [LARGE SCALE GENOMIC DNA]</scope>
    <source>
        <strain evidence="10">BSI-1</strain>
    </source>
</reference>
<protein>
    <recommendedName>
        <fullName evidence="9">Glycosyltransferase RgtA/B/C/D-like domain-containing protein</fullName>
    </recommendedName>
</protein>
<feature type="transmembrane region" description="Helical" evidence="8">
    <location>
        <begin position="142"/>
        <end position="160"/>
    </location>
</feature>
<accession>A0A1E3X5N0</accession>
<gene>
    <name evidence="10" type="ORF">SCARUB_04011</name>
</gene>
<keyword evidence="4" id="KW-0808">Transferase</keyword>
<keyword evidence="6 8" id="KW-1133">Transmembrane helix</keyword>
<keyword evidence="3" id="KW-0328">Glycosyltransferase</keyword>
<dbReference type="AlphaFoldDB" id="A0A1E3X5N0"/>
<evidence type="ECO:0000256" key="1">
    <source>
        <dbReference type="ARBA" id="ARBA00004651"/>
    </source>
</evidence>
<dbReference type="EMBL" id="MAYW01000166">
    <property type="protein sequence ID" value="ODS30882.1"/>
    <property type="molecule type" value="Genomic_DNA"/>
</dbReference>
<dbReference type="InterPro" id="IPR050297">
    <property type="entry name" value="LipidA_mod_glycosyltrf_83"/>
</dbReference>
<dbReference type="GO" id="GO:0016763">
    <property type="term" value="F:pentosyltransferase activity"/>
    <property type="evidence" value="ECO:0007669"/>
    <property type="project" value="TreeGrafter"/>
</dbReference>
<evidence type="ECO:0000256" key="4">
    <source>
        <dbReference type="ARBA" id="ARBA00022679"/>
    </source>
</evidence>
<feature type="transmembrane region" description="Helical" evidence="8">
    <location>
        <begin position="413"/>
        <end position="430"/>
    </location>
</feature>
<evidence type="ECO:0000256" key="6">
    <source>
        <dbReference type="ARBA" id="ARBA00022989"/>
    </source>
</evidence>
<feature type="transmembrane region" description="Helical" evidence="8">
    <location>
        <begin position="88"/>
        <end position="108"/>
    </location>
</feature>
<evidence type="ECO:0000256" key="3">
    <source>
        <dbReference type="ARBA" id="ARBA00022676"/>
    </source>
</evidence>
<evidence type="ECO:0000313" key="10">
    <source>
        <dbReference type="EMBL" id="ODS30882.1"/>
    </source>
</evidence>
<dbReference type="Proteomes" id="UP000094056">
    <property type="component" value="Unassembled WGS sequence"/>
</dbReference>
<comment type="subcellular location">
    <subcellularLocation>
        <location evidence="1">Cell membrane</location>
        <topology evidence="1">Multi-pass membrane protein</topology>
    </subcellularLocation>
</comment>
<dbReference type="Pfam" id="PF13231">
    <property type="entry name" value="PMT_2"/>
    <property type="match status" value="1"/>
</dbReference>
<comment type="caution">
    <text evidence="10">The sequence shown here is derived from an EMBL/GenBank/DDBJ whole genome shotgun (WGS) entry which is preliminary data.</text>
</comment>